<dbReference type="EMBL" id="CAJNOQ010005486">
    <property type="protein sequence ID" value="CAF1100329.1"/>
    <property type="molecule type" value="Genomic_DNA"/>
</dbReference>
<protein>
    <submittedName>
        <fullName evidence="2">Uncharacterized protein</fullName>
    </submittedName>
</protein>
<keyword evidence="1" id="KW-0175">Coiled coil</keyword>
<keyword evidence="4" id="KW-1185">Reference proteome</keyword>
<evidence type="ECO:0000256" key="1">
    <source>
        <dbReference type="SAM" id="Coils"/>
    </source>
</evidence>
<feature type="coiled-coil region" evidence="1">
    <location>
        <begin position="91"/>
        <end position="125"/>
    </location>
</feature>
<dbReference type="Proteomes" id="UP000663829">
    <property type="component" value="Unassembled WGS sequence"/>
</dbReference>
<dbReference type="AlphaFoldDB" id="A0A814NYP0"/>
<evidence type="ECO:0000313" key="4">
    <source>
        <dbReference type="Proteomes" id="UP000663829"/>
    </source>
</evidence>
<reference evidence="2" key="1">
    <citation type="submission" date="2021-02" db="EMBL/GenBank/DDBJ databases">
        <authorList>
            <person name="Nowell W R."/>
        </authorList>
    </citation>
    <scope>NUCLEOTIDE SEQUENCE</scope>
</reference>
<organism evidence="2 4">
    <name type="scientific">Didymodactylos carnosus</name>
    <dbReference type="NCBI Taxonomy" id="1234261"/>
    <lineage>
        <taxon>Eukaryota</taxon>
        <taxon>Metazoa</taxon>
        <taxon>Spiralia</taxon>
        <taxon>Gnathifera</taxon>
        <taxon>Rotifera</taxon>
        <taxon>Eurotatoria</taxon>
        <taxon>Bdelloidea</taxon>
        <taxon>Philodinida</taxon>
        <taxon>Philodinidae</taxon>
        <taxon>Didymodactylos</taxon>
    </lineage>
</organism>
<gene>
    <name evidence="2" type="ORF">GPM918_LOCUS18713</name>
    <name evidence="3" type="ORF">SRO942_LOCUS18710</name>
</gene>
<evidence type="ECO:0000313" key="2">
    <source>
        <dbReference type="EMBL" id="CAF1100329.1"/>
    </source>
</evidence>
<name>A0A814NYP0_9BILA</name>
<feature type="non-terminal residue" evidence="2">
    <location>
        <position position="1"/>
    </location>
</feature>
<evidence type="ECO:0000313" key="3">
    <source>
        <dbReference type="EMBL" id="CAF3865326.1"/>
    </source>
</evidence>
<comment type="caution">
    <text evidence="2">The sequence shown here is derived from an EMBL/GenBank/DDBJ whole genome shotgun (WGS) entry which is preliminary data.</text>
</comment>
<dbReference type="EMBL" id="CAJOBC010005486">
    <property type="protein sequence ID" value="CAF3865326.1"/>
    <property type="molecule type" value="Genomic_DNA"/>
</dbReference>
<sequence>DSSTTDEERTNPRYIPQLEIIKEAQDIIARYEILGLDATLLPEFRNENERQDALNSLPEVIQYRLRNTDTVMNDIREPEMLIERVRNNLGITDVRRQMEEKQRLLEELEQRCSERQAAVQEQKRIHRSINNAKHWRVGVAP</sequence>
<accession>A0A814NYP0</accession>
<proteinExistence type="predicted"/>
<dbReference type="Proteomes" id="UP000681722">
    <property type="component" value="Unassembled WGS sequence"/>
</dbReference>